<dbReference type="EnsemblMetazoa" id="G20029.1">
    <property type="protein sequence ID" value="G20029.1:cds"/>
    <property type="gene ID" value="G20029"/>
</dbReference>
<dbReference type="InterPro" id="IPR003034">
    <property type="entry name" value="SAP_dom"/>
</dbReference>
<reference evidence="2" key="1">
    <citation type="submission" date="2022-08" db="UniProtKB">
        <authorList>
            <consortium name="EnsemblMetazoa"/>
        </authorList>
    </citation>
    <scope>IDENTIFICATION</scope>
    <source>
        <strain evidence="2">05x7-T-G4-1.051#20</strain>
    </source>
</reference>
<dbReference type="Pfam" id="PF02037">
    <property type="entry name" value="SAP"/>
    <property type="match status" value="1"/>
</dbReference>
<dbReference type="Proteomes" id="UP000005408">
    <property type="component" value="Unassembled WGS sequence"/>
</dbReference>
<evidence type="ECO:0000259" key="1">
    <source>
        <dbReference type="Pfam" id="PF02037"/>
    </source>
</evidence>
<accession>A0A8W8JRR0</accession>
<dbReference type="InterPro" id="IPR036361">
    <property type="entry name" value="SAP_dom_sf"/>
</dbReference>
<organism evidence="2 3">
    <name type="scientific">Magallana gigas</name>
    <name type="common">Pacific oyster</name>
    <name type="synonym">Crassostrea gigas</name>
    <dbReference type="NCBI Taxonomy" id="29159"/>
    <lineage>
        <taxon>Eukaryota</taxon>
        <taxon>Metazoa</taxon>
        <taxon>Spiralia</taxon>
        <taxon>Lophotrochozoa</taxon>
        <taxon>Mollusca</taxon>
        <taxon>Bivalvia</taxon>
        <taxon>Autobranchia</taxon>
        <taxon>Pteriomorphia</taxon>
        <taxon>Ostreida</taxon>
        <taxon>Ostreoidea</taxon>
        <taxon>Ostreidae</taxon>
        <taxon>Magallana</taxon>
    </lineage>
</organism>
<name>A0A8W8JRR0_MAGGI</name>
<dbReference type="AlphaFoldDB" id="A0A8W8JRR0"/>
<evidence type="ECO:0000313" key="3">
    <source>
        <dbReference type="Proteomes" id="UP000005408"/>
    </source>
</evidence>
<sequence length="153" mass="17031">MNISEFTEQHLQYTTPNYSANATRPKICVVVSQAVCNDTIDGCCIGYYRASENNKCEKCMPGYIGLNCTYKCPFPYYGENCKNICNCSNKTCDVATGCTAFTNFTYLTMAIEASSASFESWTVERLKKELITRGASTKGRKTYLVESIYPAIA</sequence>
<feature type="domain" description="SAP" evidence="1">
    <location>
        <begin position="118"/>
        <end position="146"/>
    </location>
</feature>
<evidence type="ECO:0000313" key="2">
    <source>
        <dbReference type="EnsemblMetazoa" id="G20029.1:cds"/>
    </source>
</evidence>
<protein>
    <recommendedName>
        <fullName evidence="1">SAP domain-containing protein</fullName>
    </recommendedName>
</protein>
<dbReference type="Gene3D" id="1.10.720.30">
    <property type="entry name" value="SAP domain"/>
    <property type="match status" value="1"/>
</dbReference>
<proteinExistence type="predicted"/>
<keyword evidence="3" id="KW-1185">Reference proteome</keyword>
<dbReference type="Gene3D" id="2.170.300.10">
    <property type="entry name" value="Tie2 ligand-binding domain superfamily"/>
    <property type="match status" value="1"/>
</dbReference>